<proteinExistence type="predicted"/>
<organism evidence="1 2">
    <name type="scientific">Triparma strigata</name>
    <dbReference type="NCBI Taxonomy" id="1606541"/>
    <lineage>
        <taxon>Eukaryota</taxon>
        <taxon>Sar</taxon>
        <taxon>Stramenopiles</taxon>
        <taxon>Ochrophyta</taxon>
        <taxon>Bolidophyceae</taxon>
        <taxon>Parmales</taxon>
        <taxon>Triparmaceae</taxon>
        <taxon>Triparma</taxon>
    </lineage>
</organism>
<keyword evidence="2" id="KW-1185">Reference proteome</keyword>
<name>A0A9W7F0Q0_9STRA</name>
<dbReference type="GO" id="GO:0043565">
    <property type="term" value="F:sequence-specific DNA binding"/>
    <property type="evidence" value="ECO:0007669"/>
    <property type="project" value="InterPro"/>
</dbReference>
<dbReference type="AlphaFoldDB" id="A0A9W7F0Q0"/>
<dbReference type="Gene3D" id="1.20.58.2140">
    <property type="match status" value="1"/>
</dbReference>
<protein>
    <recommendedName>
        <fullName evidence="3">Translin</fullName>
    </recommendedName>
</protein>
<evidence type="ECO:0008006" key="3">
    <source>
        <dbReference type="Google" id="ProtNLM"/>
    </source>
</evidence>
<reference evidence="2" key="1">
    <citation type="journal article" date="2023" name="Commun. Biol.">
        <title>Genome analysis of Parmales, the sister group of diatoms, reveals the evolutionary specialization of diatoms from phago-mixotrophs to photoautotrophs.</title>
        <authorList>
            <person name="Ban H."/>
            <person name="Sato S."/>
            <person name="Yoshikawa S."/>
            <person name="Yamada K."/>
            <person name="Nakamura Y."/>
            <person name="Ichinomiya M."/>
            <person name="Sato N."/>
            <person name="Blanc-Mathieu R."/>
            <person name="Endo H."/>
            <person name="Kuwata A."/>
            <person name="Ogata H."/>
        </authorList>
    </citation>
    <scope>NUCLEOTIDE SEQUENCE [LARGE SCALE GENOMIC DNA]</scope>
    <source>
        <strain evidence="2">NIES 3701</strain>
    </source>
</reference>
<dbReference type="EMBL" id="BRXY01000534">
    <property type="protein sequence ID" value="GMH98793.1"/>
    <property type="molecule type" value="Genomic_DNA"/>
</dbReference>
<dbReference type="InterPro" id="IPR002848">
    <property type="entry name" value="Translin_fam"/>
</dbReference>
<evidence type="ECO:0000313" key="1">
    <source>
        <dbReference type="EMBL" id="GMH98793.1"/>
    </source>
</evidence>
<dbReference type="InterPro" id="IPR036081">
    <property type="entry name" value="Translin_sf"/>
</dbReference>
<gene>
    <name evidence="1" type="ORF">TrST_g11145</name>
</gene>
<dbReference type="SUPFAM" id="SSF74784">
    <property type="entry name" value="Translin"/>
    <property type="match status" value="2"/>
</dbReference>
<comment type="caution">
    <text evidence="1">The sequence shown here is derived from an EMBL/GenBank/DDBJ whole genome shotgun (WGS) entry which is preliminary data.</text>
</comment>
<dbReference type="Gene3D" id="1.20.58.200">
    <property type="entry name" value="Translin, domain 2"/>
    <property type="match status" value="1"/>
</dbReference>
<dbReference type="Pfam" id="PF01997">
    <property type="entry name" value="Translin"/>
    <property type="match status" value="2"/>
</dbReference>
<dbReference type="PANTHER" id="PTHR10741">
    <property type="entry name" value="TRANSLIN AND TRANSLIN ASSOCIATED PROTEIN X"/>
    <property type="match status" value="1"/>
</dbReference>
<accession>A0A9W7F0Q0</accession>
<dbReference type="OrthoDB" id="829at2759"/>
<evidence type="ECO:0000313" key="2">
    <source>
        <dbReference type="Proteomes" id="UP001165085"/>
    </source>
</evidence>
<dbReference type="Proteomes" id="UP001165085">
    <property type="component" value="Unassembled WGS sequence"/>
</dbReference>
<dbReference type="CDD" id="cd14820">
    <property type="entry name" value="TRAX"/>
    <property type="match status" value="1"/>
</dbReference>
<sequence>MAAYSAYVAVPTLPRLFLSKSAPLVDVGDRLRSHFKREDDTVIASLQPLLLASKTSLERSPSTSSFTNNFVPMTPLYDFLQSQVEGETEVVKTSRKPHHLTYRVEDFIQQAAYAHFLETGTLIPLKKLPKGVSDEEYLGGIMAFCNYDIQRYVVGRAIERDTSSVEICKGLVGEMFEKFSEFDFRNGPIRRKFDGIKYAVRKCENVLYELAVTERTKVEEAVEPAAKKQKSDPEAAASGDASFLDMSELAAIKTRYEGYDATRELVIKKCREIQKAAKNSIFAMHRGDLKKAKSLIETCETVGNEILVTIKDEPTLRQGSFSNSLEEYAEALLFWTWLDNGTVMTFDDFKKIEINEEEYLGGICDLSGEVGRVAVVYGTKRDQEGVQKCLDTNLSILIGLEGLYLPGKLSKKMDPLKQSVQKLETVLYELSLIQSKGGGFVNMSSAEAPKEEE</sequence>
<dbReference type="InterPro" id="IPR016069">
    <property type="entry name" value="Translin_C"/>
</dbReference>